<keyword evidence="3" id="KW-1185">Reference proteome</keyword>
<evidence type="ECO:0000256" key="1">
    <source>
        <dbReference type="SAM" id="Phobius"/>
    </source>
</evidence>
<dbReference type="Proteomes" id="UP001431532">
    <property type="component" value="Unassembled WGS sequence"/>
</dbReference>
<comment type="caution">
    <text evidence="2">The sequence shown here is derived from an EMBL/GenBank/DDBJ whole genome shotgun (WGS) entry which is preliminary data.</text>
</comment>
<reference evidence="2" key="1">
    <citation type="submission" date="2023-05" db="EMBL/GenBank/DDBJ databases">
        <title>Mariniplasma microaerophilum sp. nov., a novel anaerobic mollicute isolated from terrestrial mud volcano, Taman Peninsula, Russia.</title>
        <authorList>
            <person name="Khomyakova M.A."/>
            <person name="Merkel A.Y."/>
            <person name="Slobodkin A.I."/>
        </authorList>
    </citation>
    <scope>NUCLEOTIDE SEQUENCE</scope>
    <source>
        <strain evidence="2">M4Ah</strain>
    </source>
</reference>
<dbReference type="AlphaFoldDB" id="A0AAW6U7E3"/>
<evidence type="ECO:0000313" key="2">
    <source>
        <dbReference type="EMBL" id="MDI6453750.1"/>
    </source>
</evidence>
<feature type="transmembrane region" description="Helical" evidence="1">
    <location>
        <begin position="50"/>
        <end position="69"/>
    </location>
</feature>
<name>A0AAW6U7E3_9MOLU</name>
<proteinExistence type="predicted"/>
<dbReference type="RefSeq" id="WP_282840201.1">
    <property type="nucleotide sequence ID" value="NZ_JASCXW010000054.1"/>
</dbReference>
<protein>
    <recommendedName>
        <fullName evidence="4">DUF4179 domain-containing protein</fullName>
    </recommendedName>
</protein>
<keyword evidence="1" id="KW-0472">Membrane</keyword>
<accession>A0AAW6U7E3</accession>
<gene>
    <name evidence="2" type="ORF">QJ521_09250</name>
</gene>
<keyword evidence="1" id="KW-1133">Transmembrane helix</keyword>
<sequence length="368" mass="42712">MKKKELIQLIKTKANEIEVKDFSDNILKRVQELPRQEQVVMHKSRFSLKYIYTLALGTLATIFLFMLFYQPDTPIIPTDPQFQSMDNVIVFSTISTTALMDLAEEELSTYADETLAGPPFANQPDPKINEEISDVAKYFELMEKLLASRPDFDIDKEDLTQSEYSQRMNFRARDFLDQEIQYRMDYNQNRIENTNQFTINGRINLGEISYQFIGNGVENEHKELSLRMSKDDLNYIDVDYQMINEKYHFDIIITKNGEITQDVSLIIEETKDGKNVEMHFNVGESIGTYIFSMATQNHQKMIKINYIIEDGDVEERGELLVRISTLQGGNVYSILVKPHGGIPYILQRNRVIPGRPGQTESTQQQYDF</sequence>
<organism evidence="2 3">
    <name type="scientific">Peloplasma aerotolerans</name>
    <dbReference type="NCBI Taxonomy" id="3044389"/>
    <lineage>
        <taxon>Bacteria</taxon>
        <taxon>Bacillati</taxon>
        <taxon>Mycoplasmatota</taxon>
        <taxon>Mollicutes</taxon>
        <taxon>Acholeplasmatales</taxon>
        <taxon>Acholeplasmataceae</taxon>
        <taxon>Peloplasma</taxon>
    </lineage>
</organism>
<dbReference type="EMBL" id="JASCXW010000054">
    <property type="protein sequence ID" value="MDI6453750.1"/>
    <property type="molecule type" value="Genomic_DNA"/>
</dbReference>
<evidence type="ECO:0000313" key="3">
    <source>
        <dbReference type="Proteomes" id="UP001431532"/>
    </source>
</evidence>
<evidence type="ECO:0008006" key="4">
    <source>
        <dbReference type="Google" id="ProtNLM"/>
    </source>
</evidence>
<keyword evidence="1" id="KW-0812">Transmembrane</keyword>